<protein>
    <recommendedName>
        <fullName evidence="6">SH3 domain-containing protein</fullName>
    </recommendedName>
</protein>
<dbReference type="SUPFAM" id="SSF50044">
    <property type="entry name" value="SH3-domain"/>
    <property type="match status" value="1"/>
</dbReference>
<comment type="caution">
    <text evidence="7">The sequence shown here is derived from an EMBL/GenBank/DDBJ whole genome shotgun (WGS) entry which is preliminary data.</text>
</comment>
<dbReference type="Gene3D" id="2.30.30.40">
    <property type="entry name" value="SH3 Domains"/>
    <property type="match status" value="1"/>
</dbReference>
<gene>
    <name evidence="7" type="ORF">HHI36_023378</name>
</gene>
<dbReference type="PROSITE" id="PS50002">
    <property type="entry name" value="SH3"/>
    <property type="match status" value="1"/>
</dbReference>
<feature type="region of interest" description="Disordered" evidence="5">
    <location>
        <begin position="135"/>
        <end position="181"/>
    </location>
</feature>
<evidence type="ECO:0000256" key="5">
    <source>
        <dbReference type="SAM" id="MobiDB-lite"/>
    </source>
</evidence>
<sequence length="252" mass="27597">MPFKVESSQRSKKKPPPRPPPPNLNKVKSKSTHNIQRKLDSLNLIDWSPPNSPRSESMPKFGGSVSSSFSSSTSSLASIKKSTDYEGLLPTSFSTAIWGSNTVQNNISTTLVETTVRNNNCATNHLRINENNSLNTTSSASLFGPTIIRPRQKKKPRPELPGTSYSSPSLPMPTGPPPSPPKCAAEVITPYGIALYPFPATQAGDLALEVDDVVILIRRVNQEWLYGQVGDREGMFPENFINVINPLPEDLR</sequence>
<feature type="domain" description="SH3" evidence="6">
    <location>
        <begin position="187"/>
        <end position="246"/>
    </location>
</feature>
<feature type="compositionally biased region" description="Pro residues" evidence="5">
    <location>
        <begin position="170"/>
        <end position="181"/>
    </location>
</feature>
<dbReference type="EMBL" id="JABFTP020000186">
    <property type="protein sequence ID" value="KAL3290001.1"/>
    <property type="molecule type" value="Genomic_DNA"/>
</dbReference>
<reference evidence="7 8" key="1">
    <citation type="journal article" date="2021" name="BMC Biol.">
        <title>Horizontally acquired antibacterial genes associated with adaptive radiation of ladybird beetles.</title>
        <authorList>
            <person name="Li H.S."/>
            <person name="Tang X.F."/>
            <person name="Huang Y.H."/>
            <person name="Xu Z.Y."/>
            <person name="Chen M.L."/>
            <person name="Du X.Y."/>
            <person name="Qiu B.Y."/>
            <person name="Chen P.T."/>
            <person name="Zhang W."/>
            <person name="Slipinski A."/>
            <person name="Escalona H.E."/>
            <person name="Waterhouse R.M."/>
            <person name="Zwick A."/>
            <person name="Pang H."/>
        </authorList>
    </citation>
    <scope>NUCLEOTIDE SEQUENCE [LARGE SCALE GENOMIC DNA]</scope>
    <source>
        <strain evidence="7">SYSU2018</strain>
    </source>
</reference>
<keyword evidence="2 4" id="KW-0728">SH3 domain</keyword>
<dbReference type="Proteomes" id="UP001516400">
    <property type="component" value="Unassembled WGS sequence"/>
</dbReference>
<evidence type="ECO:0000256" key="4">
    <source>
        <dbReference type="PROSITE-ProRule" id="PRU00192"/>
    </source>
</evidence>
<dbReference type="SMART" id="SM00326">
    <property type="entry name" value="SH3"/>
    <property type="match status" value="1"/>
</dbReference>
<evidence type="ECO:0000256" key="1">
    <source>
        <dbReference type="ARBA" id="ARBA00004496"/>
    </source>
</evidence>
<proteinExistence type="predicted"/>
<feature type="region of interest" description="Disordered" evidence="5">
    <location>
        <begin position="1"/>
        <end position="72"/>
    </location>
</feature>
<evidence type="ECO:0000256" key="3">
    <source>
        <dbReference type="ARBA" id="ARBA00022490"/>
    </source>
</evidence>
<evidence type="ECO:0000313" key="7">
    <source>
        <dbReference type="EMBL" id="KAL3290001.1"/>
    </source>
</evidence>
<evidence type="ECO:0000313" key="8">
    <source>
        <dbReference type="Proteomes" id="UP001516400"/>
    </source>
</evidence>
<organism evidence="7 8">
    <name type="scientific">Cryptolaemus montrouzieri</name>
    <dbReference type="NCBI Taxonomy" id="559131"/>
    <lineage>
        <taxon>Eukaryota</taxon>
        <taxon>Metazoa</taxon>
        <taxon>Ecdysozoa</taxon>
        <taxon>Arthropoda</taxon>
        <taxon>Hexapoda</taxon>
        <taxon>Insecta</taxon>
        <taxon>Pterygota</taxon>
        <taxon>Neoptera</taxon>
        <taxon>Endopterygota</taxon>
        <taxon>Coleoptera</taxon>
        <taxon>Polyphaga</taxon>
        <taxon>Cucujiformia</taxon>
        <taxon>Coccinelloidea</taxon>
        <taxon>Coccinellidae</taxon>
        <taxon>Scymninae</taxon>
        <taxon>Scymnini</taxon>
        <taxon>Cryptolaemus</taxon>
    </lineage>
</organism>
<dbReference type="PANTHER" id="PTHR47174:SF3">
    <property type="entry name" value="BRIDGING INTEGRATOR 3"/>
    <property type="match status" value="1"/>
</dbReference>
<comment type="subcellular location">
    <subcellularLocation>
        <location evidence="1">Cytoplasm</location>
    </subcellularLocation>
</comment>
<name>A0ABD2PH45_9CUCU</name>
<keyword evidence="8" id="KW-1185">Reference proteome</keyword>
<dbReference type="GO" id="GO:0005737">
    <property type="term" value="C:cytoplasm"/>
    <property type="evidence" value="ECO:0007669"/>
    <property type="project" value="UniProtKB-SubCell"/>
</dbReference>
<accession>A0ABD2PH45</accession>
<dbReference type="InterPro" id="IPR001452">
    <property type="entry name" value="SH3_domain"/>
</dbReference>
<dbReference type="InterPro" id="IPR036028">
    <property type="entry name" value="SH3-like_dom_sf"/>
</dbReference>
<keyword evidence="3" id="KW-0963">Cytoplasm</keyword>
<dbReference type="PRINTS" id="PR00499">
    <property type="entry name" value="P67PHOX"/>
</dbReference>
<dbReference type="InterPro" id="IPR046982">
    <property type="entry name" value="BIN3/RVS161-like"/>
</dbReference>
<evidence type="ECO:0000259" key="6">
    <source>
        <dbReference type="PROSITE" id="PS50002"/>
    </source>
</evidence>
<dbReference type="AlphaFoldDB" id="A0ABD2PH45"/>
<dbReference type="PANTHER" id="PTHR47174">
    <property type="entry name" value="BRIDGING INTEGRATOR 3"/>
    <property type="match status" value="1"/>
</dbReference>
<evidence type="ECO:0000256" key="2">
    <source>
        <dbReference type="ARBA" id="ARBA00022443"/>
    </source>
</evidence>
<dbReference type="Pfam" id="PF00018">
    <property type="entry name" value="SH3_1"/>
    <property type="match status" value="1"/>
</dbReference>